<reference evidence="1 2" key="1">
    <citation type="journal article" date="2016" name="Nat. Commun.">
        <title>Thousands of microbial genomes shed light on interconnected biogeochemical processes in an aquifer system.</title>
        <authorList>
            <person name="Anantharaman K."/>
            <person name="Brown C.T."/>
            <person name="Hug L.A."/>
            <person name="Sharon I."/>
            <person name="Castelle C.J."/>
            <person name="Probst A.J."/>
            <person name="Thomas B.C."/>
            <person name="Singh A."/>
            <person name="Wilkins M.J."/>
            <person name="Karaoz U."/>
            <person name="Brodie E.L."/>
            <person name="Williams K.H."/>
            <person name="Hubbard S.S."/>
            <person name="Banfield J.F."/>
        </authorList>
    </citation>
    <scope>NUCLEOTIDE SEQUENCE [LARGE SCALE GENOMIC DNA]</scope>
</reference>
<protein>
    <recommendedName>
        <fullName evidence="3">Glycosyltransferase 2-like domain-containing protein</fullName>
    </recommendedName>
</protein>
<dbReference type="AlphaFoldDB" id="A0A1F4TMU6"/>
<proteinExistence type="predicted"/>
<gene>
    <name evidence="1" type="ORF">A2462_01655</name>
</gene>
<sequence length="225" mass="26316">MKTLIFCTSYTDNDPQRYQNWINYYYPKINELGAEQLLLIDDGSKITDLDPKLKVIKAEGPLPDTLESSLNMIHFRDNLGRTALLTYPGWWRSFTFSVKLAQKYSFDKIIHIESDYYVVSQKLIDYLKKIESGWTALWSETYRFPETAIQVICKDAFADLEKFYNKGVEFYQENKFFAEQKLPFTKVEKGFMGDRYGENPNLLPTDIPQNADYVGQITRSRFLPG</sequence>
<evidence type="ECO:0008006" key="3">
    <source>
        <dbReference type="Google" id="ProtNLM"/>
    </source>
</evidence>
<evidence type="ECO:0000313" key="1">
    <source>
        <dbReference type="EMBL" id="OGC34045.1"/>
    </source>
</evidence>
<comment type="caution">
    <text evidence="1">The sequence shown here is derived from an EMBL/GenBank/DDBJ whole genome shotgun (WGS) entry which is preliminary data.</text>
</comment>
<organism evidence="1 2">
    <name type="scientific">candidate division WOR-1 bacterium RIFOXYC2_FULL_41_25</name>
    <dbReference type="NCBI Taxonomy" id="1802586"/>
    <lineage>
        <taxon>Bacteria</taxon>
        <taxon>Bacillati</taxon>
        <taxon>Saganbacteria</taxon>
    </lineage>
</organism>
<name>A0A1F4TMU6_UNCSA</name>
<dbReference type="Proteomes" id="UP000177309">
    <property type="component" value="Unassembled WGS sequence"/>
</dbReference>
<evidence type="ECO:0000313" key="2">
    <source>
        <dbReference type="Proteomes" id="UP000177309"/>
    </source>
</evidence>
<accession>A0A1F4TMU6</accession>
<dbReference type="EMBL" id="MEUI01000024">
    <property type="protein sequence ID" value="OGC34045.1"/>
    <property type="molecule type" value="Genomic_DNA"/>
</dbReference>